<dbReference type="Proteomes" id="UP000192472">
    <property type="component" value="Unassembled WGS sequence"/>
</dbReference>
<feature type="active site" evidence="3">
    <location>
        <position position="229"/>
    </location>
</feature>
<dbReference type="InterPro" id="IPR044074">
    <property type="entry name" value="PurU_ACT"/>
</dbReference>
<comment type="catalytic activity">
    <reaction evidence="3">
        <text>(6R)-10-formyltetrahydrofolate + H2O = (6S)-5,6,7,8-tetrahydrofolate + formate + H(+)</text>
        <dbReference type="Rhea" id="RHEA:19833"/>
        <dbReference type="ChEBI" id="CHEBI:15377"/>
        <dbReference type="ChEBI" id="CHEBI:15378"/>
        <dbReference type="ChEBI" id="CHEBI:15740"/>
        <dbReference type="ChEBI" id="CHEBI:57453"/>
        <dbReference type="ChEBI" id="CHEBI:195366"/>
        <dbReference type="EC" id="3.5.1.10"/>
    </reaction>
</comment>
<dbReference type="Pfam" id="PF01842">
    <property type="entry name" value="ACT"/>
    <property type="match status" value="1"/>
</dbReference>
<organism evidence="6 7">
    <name type="scientific">Reichenbachiella faecimaris</name>
    <dbReference type="NCBI Taxonomy" id="692418"/>
    <lineage>
        <taxon>Bacteria</taxon>
        <taxon>Pseudomonadati</taxon>
        <taxon>Bacteroidota</taxon>
        <taxon>Cytophagia</taxon>
        <taxon>Cytophagales</taxon>
        <taxon>Reichenbachiellaceae</taxon>
        <taxon>Reichenbachiella</taxon>
    </lineage>
</organism>
<dbReference type="InterPro" id="IPR041729">
    <property type="entry name" value="Formyl-FH4-Hydrolase_C"/>
</dbReference>
<evidence type="ECO:0000256" key="1">
    <source>
        <dbReference type="ARBA" id="ARBA00022563"/>
    </source>
</evidence>
<evidence type="ECO:0000259" key="5">
    <source>
        <dbReference type="PROSITE" id="PS51671"/>
    </source>
</evidence>
<evidence type="ECO:0000256" key="2">
    <source>
        <dbReference type="ARBA" id="ARBA00022801"/>
    </source>
</evidence>
<evidence type="ECO:0000256" key="4">
    <source>
        <dbReference type="NCBIfam" id="TIGR00655"/>
    </source>
</evidence>
<dbReference type="SUPFAM" id="SSF55021">
    <property type="entry name" value="ACT-like"/>
    <property type="match status" value="1"/>
</dbReference>
<dbReference type="RefSeq" id="WP_084370896.1">
    <property type="nucleotide sequence ID" value="NZ_FWYF01000001.1"/>
</dbReference>
<dbReference type="InterPro" id="IPR036477">
    <property type="entry name" value="Formyl_transf_N_sf"/>
</dbReference>
<dbReference type="STRING" id="692418.SAMN04488029_0562"/>
<dbReference type="GO" id="GO:0008864">
    <property type="term" value="F:formyltetrahydrofolate deformylase activity"/>
    <property type="evidence" value="ECO:0007669"/>
    <property type="project" value="UniProtKB-UniRule"/>
</dbReference>
<dbReference type="UniPathway" id="UPA00074">
    <property type="reaction ID" value="UER00170"/>
</dbReference>
<dbReference type="SUPFAM" id="SSF53328">
    <property type="entry name" value="Formyltransferase"/>
    <property type="match status" value="1"/>
</dbReference>
<dbReference type="PRINTS" id="PR01575">
    <property type="entry name" value="FFH4HYDRLASE"/>
</dbReference>
<dbReference type="InterPro" id="IPR002376">
    <property type="entry name" value="Formyl_transf_N"/>
</dbReference>
<dbReference type="GO" id="GO:0006189">
    <property type="term" value="P:'de novo' IMP biosynthetic process"/>
    <property type="evidence" value="ECO:0007669"/>
    <property type="project" value="UniProtKB-UniRule"/>
</dbReference>
<dbReference type="PANTHER" id="PTHR42706">
    <property type="entry name" value="FORMYLTETRAHYDROFOLATE DEFORMYLASE"/>
    <property type="match status" value="1"/>
</dbReference>
<dbReference type="Gene3D" id="3.30.70.260">
    <property type="match status" value="1"/>
</dbReference>
<dbReference type="NCBIfam" id="NF004684">
    <property type="entry name" value="PRK06027.1"/>
    <property type="match status" value="1"/>
</dbReference>
<sequence>MSDYKITFLIQCHDSKGIISKVTTFFYEEGFNILSCQQFTDNIQEAYFMRVSLDAKDLTYSREELKSRFAKVAHSLSLKWRVHFTEDKENVVVLASKTTHCLFDILEKHGEGKLHCHIPLIIANHESIKYVADQFGIPFHYLPITGENWRERQGVILKLLVEHHVDLIVMARFMRILSSDFINHYQEKIINIHHAFLPAFQGANPYKRAYERGVKMIGATAHYATDDLDEGPIIEQDVERVSHASTPSSLAQIGSDIERKVLSKAVKYHLDHRIIVTGNRTIVFPETED</sequence>
<dbReference type="CDD" id="cd04875">
    <property type="entry name" value="ACT_F4HF-DF"/>
    <property type="match status" value="1"/>
</dbReference>
<dbReference type="PIRSF" id="PIRSF036480">
    <property type="entry name" value="FormyFH4_hydr"/>
    <property type="match status" value="1"/>
</dbReference>
<name>A0A1W2G6B3_REIFA</name>
<comment type="pathway">
    <text evidence="3">Purine metabolism; IMP biosynthesis via de novo pathway; formate from 10-formyl-5,6,7,8-tetrahydrofolate: step 1/1.</text>
</comment>
<evidence type="ECO:0000256" key="3">
    <source>
        <dbReference type="HAMAP-Rule" id="MF_01927"/>
    </source>
</evidence>
<comment type="similarity">
    <text evidence="3">Belongs to the PurU family.</text>
</comment>
<dbReference type="EMBL" id="FWYF01000001">
    <property type="protein sequence ID" value="SMD32219.1"/>
    <property type="molecule type" value="Genomic_DNA"/>
</dbReference>
<gene>
    <name evidence="3" type="primary">purU</name>
    <name evidence="6" type="ORF">SAMN04488029_0562</name>
</gene>
<reference evidence="6 7" key="1">
    <citation type="submission" date="2017-04" db="EMBL/GenBank/DDBJ databases">
        <authorList>
            <person name="Afonso C.L."/>
            <person name="Miller P.J."/>
            <person name="Scott M.A."/>
            <person name="Spackman E."/>
            <person name="Goraichik I."/>
            <person name="Dimitrov K.M."/>
            <person name="Suarez D.L."/>
            <person name="Swayne D.E."/>
        </authorList>
    </citation>
    <scope>NUCLEOTIDE SEQUENCE [LARGE SCALE GENOMIC DNA]</scope>
    <source>
        <strain evidence="6 7">DSM 26133</strain>
    </source>
</reference>
<keyword evidence="7" id="KW-1185">Reference proteome</keyword>
<dbReference type="AlphaFoldDB" id="A0A1W2G6B3"/>
<keyword evidence="3" id="KW-0658">Purine biosynthesis</keyword>
<dbReference type="InterPro" id="IPR004810">
    <property type="entry name" value="PurU"/>
</dbReference>
<comment type="function">
    <text evidence="3">Catalyzes the hydrolysis of 10-formyltetrahydrofolate (formyl-FH4) to formate and tetrahydrofolate (FH4).</text>
</comment>
<dbReference type="InterPro" id="IPR045865">
    <property type="entry name" value="ACT-like_dom_sf"/>
</dbReference>
<keyword evidence="1 3" id="KW-0554">One-carbon metabolism</keyword>
<dbReference type="GO" id="GO:0006730">
    <property type="term" value="P:one-carbon metabolic process"/>
    <property type="evidence" value="ECO:0007669"/>
    <property type="project" value="UniProtKB-KW"/>
</dbReference>
<dbReference type="Gene3D" id="3.40.50.170">
    <property type="entry name" value="Formyl transferase, N-terminal domain"/>
    <property type="match status" value="1"/>
</dbReference>
<dbReference type="CDD" id="cd08648">
    <property type="entry name" value="FMT_core_Formyl-FH4-Hydrolase_C"/>
    <property type="match status" value="1"/>
</dbReference>
<dbReference type="Pfam" id="PF00551">
    <property type="entry name" value="Formyl_trans_N"/>
    <property type="match status" value="1"/>
</dbReference>
<dbReference type="OrthoDB" id="9806170at2"/>
<dbReference type="HAMAP" id="MF_01927">
    <property type="entry name" value="PurU"/>
    <property type="match status" value="1"/>
</dbReference>
<protein>
    <recommendedName>
        <fullName evidence="3 4">Formyltetrahydrofolate deformylase</fullName>
        <ecNumber evidence="3 4">3.5.1.10</ecNumber>
    </recommendedName>
    <alternativeName>
        <fullName evidence="3">Formyl-FH(4) hydrolase</fullName>
    </alternativeName>
</protein>
<feature type="domain" description="ACT" evidence="5">
    <location>
        <begin position="7"/>
        <end position="83"/>
    </location>
</feature>
<dbReference type="PROSITE" id="PS51671">
    <property type="entry name" value="ACT"/>
    <property type="match status" value="1"/>
</dbReference>
<dbReference type="EC" id="3.5.1.10" evidence="3 4"/>
<dbReference type="NCBIfam" id="TIGR00655">
    <property type="entry name" value="PurU"/>
    <property type="match status" value="1"/>
</dbReference>
<evidence type="ECO:0000313" key="7">
    <source>
        <dbReference type="Proteomes" id="UP000192472"/>
    </source>
</evidence>
<evidence type="ECO:0000313" key="6">
    <source>
        <dbReference type="EMBL" id="SMD32219.1"/>
    </source>
</evidence>
<dbReference type="InterPro" id="IPR002912">
    <property type="entry name" value="ACT_dom"/>
</dbReference>
<proteinExistence type="inferred from homology"/>
<accession>A0A1W2G6B3</accession>
<dbReference type="PANTHER" id="PTHR42706:SF1">
    <property type="entry name" value="FORMYLTETRAHYDROFOLATE DEFORMYLASE 2, MITOCHONDRIAL"/>
    <property type="match status" value="1"/>
</dbReference>
<keyword evidence="2 3" id="KW-0378">Hydrolase</keyword>